<evidence type="ECO:0000256" key="5">
    <source>
        <dbReference type="ARBA" id="ARBA00023136"/>
    </source>
</evidence>
<dbReference type="InterPro" id="IPR017850">
    <property type="entry name" value="Alkaline_phosphatase_core_sf"/>
</dbReference>
<feature type="transmembrane region" description="Helical" evidence="6">
    <location>
        <begin position="162"/>
        <end position="181"/>
    </location>
</feature>
<proteinExistence type="predicted"/>
<comment type="subcellular location">
    <subcellularLocation>
        <location evidence="1">Cell membrane</location>
        <topology evidence="1">Multi-pass membrane protein</topology>
    </subcellularLocation>
</comment>
<keyword evidence="9" id="KW-1185">Reference proteome</keyword>
<keyword evidence="2" id="KW-1003">Cell membrane</keyword>
<dbReference type="GO" id="GO:0005886">
    <property type="term" value="C:plasma membrane"/>
    <property type="evidence" value="ECO:0007669"/>
    <property type="project" value="UniProtKB-SubCell"/>
</dbReference>
<dbReference type="EMBL" id="CP136521">
    <property type="protein sequence ID" value="WOD44746.1"/>
    <property type="molecule type" value="Genomic_DNA"/>
</dbReference>
<evidence type="ECO:0000256" key="6">
    <source>
        <dbReference type="SAM" id="Phobius"/>
    </source>
</evidence>
<keyword evidence="4 6" id="KW-1133">Transmembrane helix</keyword>
<accession>A0AA97HRA7</accession>
<evidence type="ECO:0000259" key="7">
    <source>
        <dbReference type="Pfam" id="PF00884"/>
    </source>
</evidence>
<dbReference type="AlphaFoldDB" id="A0AA97HRA7"/>
<organism evidence="8 9">
    <name type="scientific">Hwangdonia lutea</name>
    <dbReference type="NCBI Taxonomy" id="3075823"/>
    <lineage>
        <taxon>Bacteria</taxon>
        <taxon>Pseudomonadati</taxon>
        <taxon>Bacteroidota</taxon>
        <taxon>Flavobacteriia</taxon>
        <taxon>Flavobacteriales</taxon>
        <taxon>Flavobacteriaceae</taxon>
        <taxon>Hwangdonia</taxon>
    </lineage>
</organism>
<reference evidence="9" key="1">
    <citation type="submission" date="2024-06" db="EMBL/GenBank/DDBJ databases">
        <title>Hwangdonia haimaensis gen. nov., sp. nov., a member of the family Flavobacteriaceae isolated from the haima cold seep.</title>
        <authorList>
            <person name="Li J."/>
        </authorList>
    </citation>
    <scope>NUCLEOTIDE SEQUENCE [LARGE SCALE GENOMIC DNA]</scope>
    <source>
        <strain evidence="9">SCSIO 19198</strain>
    </source>
</reference>
<evidence type="ECO:0000256" key="4">
    <source>
        <dbReference type="ARBA" id="ARBA00022989"/>
    </source>
</evidence>
<protein>
    <submittedName>
        <fullName evidence="8">Sulfatase-like hydrolase/transferase</fullName>
    </submittedName>
</protein>
<evidence type="ECO:0000256" key="3">
    <source>
        <dbReference type="ARBA" id="ARBA00022692"/>
    </source>
</evidence>
<evidence type="ECO:0000256" key="1">
    <source>
        <dbReference type="ARBA" id="ARBA00004651"/>
    </source>
</evidence>
<evidence type="ECO:0000313" key="8">
    <source>
        <dbReference type="EMBL" id="WOD44746.1"/>
    </source>
</evidence>
<dbReference type="InterPro" id="IPR050448">
    <property type="entry name" value="OpgB/LTA_synthase_biosynth"/>
</dbReference>
<dbReference type="Gene3D" id="3.40.720.10">
    <property type="entry name" value="Alkaline Phosphatase, subunit A"/>
    <property type="match status" value="1"/>
</dbReference>
<feature type="transmembrane region" description="Helical" evidence="6">
    <location>
        <begin position="55"/>
        <end position="75"/>
    </location>
</feature>
<dbReference type="InterPro" id="IPR011990">
    <property type="entry name" value="TPR-like_helical_dom_sf"/>
</dbReference>
<evidence type="ECO:0000256" key="2">
    <source>
        <dbReference type="ARBA" id="ARBA00022475"/>
    </source>
</evidence>
<dbReference type="SUPFAM" id="SSF53649">
    <property type="entry name" value="Alkaline phosphatase-like"/>
    <property type="match status" value="1"/>
</dbReference>
<dbReference type="KEGG" id="hws:RNZ46_05655"/>
<gene>
    <name evidence="8" type="ORF">RNZ46_05655</name>
</gene>
<dbReference type="Proteomes" id="UP001302486">
    <property type="component" value="Chromosome"/>
</dbReference>
<dbReference type="SUPFAM" id="SSF48452">
    <property type="entry name" value="TPR-like"/>
    <property type="match status" value="1"/>
</dbReference>
<dbReference type="Gene3D" id="1.25.40.10">
    <property type="entry name" value="Tetratricopeptide repeat domain"/>
    <property type="match status" value="1"/>
</dbReference>
<keyword evidence="3 6" id="KW-0812">Transmembrane</keyword>
<feature type="domain" description="Sulfatase N-terminal" evidence="7">
    <location>
        <begin position="244"/>
        <end position="530"/>
    </location>
</feature>
<name>A0AA97HRA7_9FLAO</name>
<dbReference type="InterPro" id="IPR000917">
    <property type="entry name" value="Sulfatase_N"/>
</dbReference>
<dbReference type="RefSeq" id="WP_316984407.1">
    <property type="nucleotide sequence ID" value="NZ_CP136521.1"/>
</dbReference>
<dbReference type="CDD" id="cd16015">
    <property type="entry name" value="LTA_synthase"/>
    <property type="match status" value="1"/>
</dbReference>
<feature type="transmembrane region" description="Helical" evidence="6">
    <location>
        <begin position="87"/>
        <end position="111"/>
    </location>
</feature>
<evidence type="ECO:0000313" key="9">
    <source>
        <dbReference type="Proteomes" id="UP001302486"/>
    </source>
</evidence>
<feature type="transmembrane region" description="Helical" evidence="6">
    <location>
        <begin position="131"/>
        <end position="150"/>
    </location>
</feature>
<dbReference type="PANTHER" id="PTHR47371:SF3">
    <property type="entry name" value="PHOSPHOGLYCEROL TRANSFERASE I"/>
    <property type="match status" value="1"/>
</dbReference>
<dbReference type="PANTHER" id="PTHR47371">
    <property type="entry name" value="LIPOTEICHOIC ACID SYNTHASE"/>
    <property type="match status" value="1"/>
</dbReference>
<feature type="transmembrane region" description="Helical" evidence="6">
    <location>
        <begin position="12"/>
        <end position="35"/>
    </location>
</feature>
<keyword evidence="5 6" id="KW-0472">Membrane</keyword>
<sequence>MKFNFKNKDVYRYACATLALIGVFWFISLFEALSLKTTSHDTLLNTIFFKFINDFWAALIVGILLFPVYLLLHYLSKKYALKIIKALFVFIIIVQFSLVKYSLTTLLNLGADLLGYSFDDIFNTVSASESFSITYFIPYVLFPILLILLFKLIEKHVSKRKLTGGGIILIVLFGSAMLVSYSNTSNKKNRNKIAYLTADIIKYQKDKINLSTTAFNRNDYPLLKPFHTSKDVLSPFFNLKEEKPNIVVLIVEGLGTEFVGNRTYGGFTPYLDGLISKSLYWDHFVSTTGRTFGVLPSLLGSLPFGETGFMEVPQTPSHISLISILKANGYTTSYFSGDRSGFDKKINFLEYNEIDNIVDESKYEQEYIKTEANSGGFSWGYPDAEIFKKTLASLDDKKQPRLDIIMTLSNHEPFKFPNKELYELKVDSILNANKNLKISKEEVLKHKDIYATLNYTDASIKDFMTAYAKRKDYNNTIFIITGDHRLIPISQKDKLCRYHVPLYIYSPLLKKAERFKSVSSHWDVAPSILSFLAKNYNFNNLEETAWMGEGLDTARQFRNIHKIPLMRYKGSINDYMYKDYLYSDGELYKIKENFNTSKIDDALLRNQLSDSLLSFKKMNAYVTQHNKIFPDSLNIYMKSRIDFSEAQLASIKAMANKLSLDETFEIAREKAFNKERKKARLLCDYILNELPNHADARTLKGRTLAWDGYYEKAEAELLNVVKRSPFYYDSYLALLDMYWWSNQEHKSEAIFKKAIKNKIKEPDLSFKMAQAYLRNQNTNQAIKLMDSIINKHPKNTDYLTFKKTLQ</sequence>
<dbReference type="Pfam" id="PF00884">
    <property type="entry name" value="Sulfatase"/>
    <property type="match status" value="1"/>
</dbReference>